<dbReference type="AlphaFoldDB" id="A0A0F9LPC0"/>
<evidence type="ECO:0000259" key="1">
    <source>
        <dbReference type="PROSITE" id="PS50110"/>
    </source>
</evidence>
<dbReference type="Gene3D" id="3.40.50.2300">
    <property type="match status" value="1"/>
</dbReference>
<name>A0A0F9LPC0_9ZZZZ</name>
<reference evidence="2" key="1">
    <citation type="journal article" date="2015" name="Nature">
        <title>Complex archaea that bridge the gap between prokaryotes and eukaryotes.</title>
        <authorList>
            <person name="Spang A."/>
            <person name="Saw J.H."/>
            <person name="Jorgensen S.L."/>
            <person name="Zaremba-Niedzwiedzka K."/>
            <person name="Martijn J."/>
            <person name="Lind A.E."/>
            <person name="van Eijk R."/>
            <person name="Schleper C."/>
            <person name="Guy L."/>
            <person name="Ettema T.J."/>
        </authorList>
    </citation>
    <scope>NUCLEOTIDE SEQUENCE</scope>
</reference>
<accession>A0A0F9LPC0</accession>
<feature type="non-terminal residue" evidence="2">
    <location>
        <position position="121"/>
    </location>
</feature>
<sequence length="121" mass="13599">MKEPLIYLVDSDLISKFQIEIRIRQSKRPCKIISFGDTDSAMGMLSSDFGDGPGVPDIIIANFDLPGMDGLSFLRAVGDSERITERTALYIFSDFRISGERKSYEGLAQIRGFFVRPPTRE</sequence>
<proteinExistence type="predicted"/>
<feature type="domain" description="Response regulatory" evidence="1">
    <location>
        <begin position="5"/>
        <end position="121"/>
    </location>
</feature>
<protein>
    <recommendedName>
        <fullName evidence="1">Response regulatory domain-containing protein</fullName>
    </recommendedName>
</protein>
<dbReference type="EMBL" id="LAZR01005818">
    <property type="protein sequence ID" value="KKM96899.1"/>
    <property type="molecule type" value="Genomic_DNA"/>
</dbReference>
<dbReference type="SUPFAM" id="SSF52172">
    <property type="entry name" value="CheY-like"/>
    <property type="match status" value="1"/>
</dbReference>
<dbReference type="PROSITE" id="PS50110">
    <property type="entry name" value="RESPONSE_REGULATORY"/>
    <property type="match status" value="1"/>
</dbReference>
<gene>
    <name evidence="2" type="ORF">LCGC14_1173400</name>
</gene>
<comment type="caution">
    <text evidence="2">The sequence shown here is derived from an EMBL/GenBank/DDBJ whole genome shotgun (WGS) entry which is preliminary data.</text>
</comment>
<dbReference type="InterPro" id="IPR011006">
    <property type="entry name" value="CheY-like_superfamily"/>
</dbReference>
<dbReference type="InterPro" id="IPR001789">
    <property type="entry name" value="Sig_transdc_resp-reg_receiver"/>
</dbReference>
<organism evidence="2">
    <name type="scientific">marine sediment metagenome</name>
    <dbReference type="NCBI Taxonomy" id="412755"/>
    <lineage>
        <taxon>unclassified sequences</taxon>
        <taxon>metagenomes</taxon>
        <taxon>ecological metagenomes</taxon>
    </lineage>
</organism>
<dbReference type="GO" id="GO:0000160">
    <property type="term" value="P:phosphorelay signal transduction system"/>
    <property type="evidence" value="ECO:0007669"/>
    <property type="project" value="InterPro"/>
</dbReference>
<evidence type="ECO:0000313" key="2">
    <source>
        <dbReference type="EMBL" id="KKM96899.1"/>
    </source>
</evidence>